<dbReference type="InterPro" id="IPR037171">
    <property type="entry name" value="NagB/RpiA_transferase-like"/>
</dbReference>
<dbReference type="GO" id="GO:0005737">
    <property type="term" value="C:cytoplasm"/>
    <property type="evidence" value="ECO:0007669"/>
    <property type="project" value="TreeGrafter"/>
</dbReference>
<keyword evidence="1" id="KW-0378">Hydrolase</keyword>
<dbReference type="Pfam" id="PF01182">
    <property type="entry name" value="Glucosamine_iso"/>
    <property type="match status" value="1"/>
</dbReference>
<dbReference type="InterPro" id="IPR004547">
    <property type="entry name" value="Glucosamine6P_isomerase"/>
</dbReference>
<dbReference type="AlphaFoldDB" id="A0A177KAU6"/>
<dbReference type="Proteomes" id="UP000076998">
    <property type="component" value="Unassembled WGS sequence"/>
</dbReference>
<dbReference type="GO" id="GO:0005975">
    <property type="term" value="P:carbohydrate metabolic process"/>
    <property type="evidence" value="ECO:0007669"/>
    <property type="project" value="InterPro"/>
</dbReference>
<name>A0A177KAU6_9MICO</name>
<dbReference type="GO" id="GO:0019262">
    <property type="term" value="P:N-acetylneuraminate catabolic process"/>
    <property type="evidence" value="ECO:0007669"/>
    <property type="project" value="TreeGrafter"/>
</dbReference>
<protein>
    <submittedName>
        <fullName evidence="4">Multidrug transporter</fullName>
    </submittedName>
</protein>
<dbReference type="PROSITE" id="PS01161">
    <property type="entry name" value="GLC_GALNAC_ISOMERASE"/>
    <property type="match status" value="1"/>
</dbReference>
<reference evidence="4 5" key="1">
    <citation type="submission" date="2016-02" db="EMBL/GenBank/DDBJ databases">
        <authorList>
            <person name="Wen L."/>
            <person name="He K."/>
            <person name="Yang H."/>
        </authorList>
    </citation>
    <scope>NUCLEOTIDE SEQUENCE [LARGE SCALE GENOMIC DNA]</scope>
    <source>
        <strain evidence="4 5">CD11_3</strain>
    </source>
</reference>
<evidence type="ECO:0000313" key="4">
    <source>
        <dbReference type="EMBL" id="OAH50264.1"/>
    </source>
</evidence>
<evidence type="ECO:0000256" key="1">
    <source>
        <dbReference type="ARBA" id="ARBA00022801"/>
    </source>
</evidence>
<evidence type="ECO:0000313" key="5">
    <source>
        <dbReference type="Proteomes" id="UP000076998"/>
    </source>
</evidence>
<evidence type="ECO:0000259" key="3">
    <source>
        <dbReference type="Pfam" id="PF01182"/>
    </source>
</evidence>
<keyword evidence="2" id="KW-0119">Carbohydrate metabolism</keyword>
<dbReference type="PANTHER" id="PTHR11280:SF5">
    <property type="entry name" value="GLUCOSAMINE-6-PHOSPHATE ISOMERASE"/>
    <property type="match status" value="1"/>
</dbReference>
<organism evidence="4 5">
    <name type="scientific">Microbacterium oleivorans</name>
    <dbReference type="NCBI Taxonomy" id="273677"/>
    <lineage>
        <taxon>Bacteria</taxon>
        <taxon>Bacillati</taxon>
        <taxon>Actinomycetota</taxon>
        <taxon>Actinomycetes</taxon>
        <taxon>Micrococcales</taxon>
        <taxon>Microbacteriaceae</taxon>
        <taxon>Microbacterium</taxon>
    </lineage>
</organism>
<dbReference type="CDD" id="cd01399">
    <property type="entry name" value="GlcN6P_deaminase"/>
    <property type="match status" value="1"/>
</dbReference>
<comment type="caution">
    <text evidence="4">The sequence shown here is derived from an EMBL/GenBank/DDBJ whole genome shotgun (WGS) entry which is preliminary data.</text>
</comment>
<dbReference type="PANTHER" id="PTHR11280">
    <property type="entry name" value="GLUCOSAMINE-6-PHOSPHATE ISOMERASE"/>
    <property type="match status" value="1"/>
</dbReference>
<dbReference type="GO" id="GO:0042802">
    <property type="term" value="F:identical protein binding"/>
    <property type="evidence" value="ECO:0007669"/>
    <property type="project" value="TreeGrafter"/>
</dbReference>
<dbReference type="InterPro" id="IPR018321">
    <property type="entry name" value="Glucosamine6P_isomerase_CS"/>
</dbReference>
<accession>A0A177KAU6</accession>
<proteinExistence type="predicted"/>
<dbReference type="RefSeq" id="WP_064002630.1">
    <property type="nucleotide sequence ID" value="NZ_LSTV01000002.1"/>
</dbReference>
<dbReference type="GO" id="GO:0006046">
    <property type="term" value="P:N-acetylglucosamine catabolic process"/>
    <property type="evidence" value="ECO:0007669"/>
    <property type="project" value="TreeGrafter"/>
</dbReference>
<dbReference type="EMBL" id="LSTV01000002">
    <property type="protein sequence ID" value="OAH50264.1"/>
    <property type="molecule type" value="Genomic_DNA"/>
</dbReference>
<dbReference type="SUPFAM" id="SSF100950">
    <property type="entry name" value="NagB/RpiA/CoA transferase-like"/>
    <property type="match status" value="1"/>
</dbReference>
<dbReference type="GO" id="GO:0006043">
    <property type="term" value="P:glucosamine catabolic process"/>
    <property type="evidence" value="ECO:0007669"/>
    <property type="project" value="TreeGrafter"/>
</dbReference>
<dbReference type="OrthoDB" id="9791139at2"/>
<sequence length="252" mass="25624">MRILLSPDAAGAGEIAAAVVAASVADLASPVLGVATGSSPQPLYRALTARVADGLDLSRAAAFALDEYVGLPVDHPESYHSVIAREVTGPLGLDPARVHVPEGAATDPAEAAARYEAAIAGAGGVDLQILGIGANGHIGFNEPGSAPDSRTRVVELAPRTVADNSRFFDGDAGLVPTHALTQGIGTILDAREIVLIAWGESKAEAVARAVEGPQTTDLPASFLQRHDRVTLVLDAAAASRLSPASLPAEAAR</sequence>
<gene>
    <name evidence="4" type="ORF">AYL44_07295</name>
</gene>
<dbReference type="GO" id="GO:0004342">
    <property type="term" value="F:glucosamine-6-phosphate deaminase activity"/>
    <property type="evidence" value="ECO:0007669"/>
    <property type="project" value="InterPro"/>
</dbReference>
<dbReference type="Gene3D" id="3.40.50.1360">
    <property type="match status" value="1"/>
</dbReference>
<evidence type="ECO:0000256" key="2">
    <source>
        <dbReference type="ARBA" id="ARBA00023277"/>
    </source>
</evidence>
<feature type="domain" description="Glucosamine/galactosamine-6-phosphate isomerase" evidence="3">
    <location>
        <begin position="16"/>
        <end position="228"/>
    </location>
</feature>
<dbReference type="InterPro" id="IPR006148">
    <property type="entry name" value="Glc/Gal-6P_isomerase"/>
</dbReference>